<comment type="caution">
    <text evidence="2">The sequence shown here is derived from an EMBL/GenBank/DDBJ whole genome shotgun (WGS) entry which is preliminary data.</text>
</comment>
<evidence type="ECO:0000313" key="2">
    <source>
        <dbReference type="EMBL" id="MFH5209248.1"/>
    </source>
</evidence>
<gene>
    <name evidence="2" type="ORF">ACHIPZ_13740</name>
</gene>
<evidence type="ECO:0000256" key="1">
    <source>
        <dbReference type="SAM" id="MobiDB-lite"/>
    </source>
</evidence>
<proteinExistence type="predicted"/>
<dbReference type="Proteomes" id="UP001609175">
    <property type="component" value="Unassembled WGS sequence"/>
</dbReference>
<dbReference type="EMBL" id="JBIMSO010000051">
    <property type="protein sequence ID" value="MFH5209248.1"/>
    <property type="molecule type" value="Genomic_DNA"/>
</dbReference>
<name>A0ABW7JMP6_9NOCA</name>
<organism evidence="2 3">
    <name type="scientific">Antrihabitans spumae</name>
    <dbReference type="NCBI Taxonomy" id="3373370"/>
    <lineage>
        <taxon>Bacteria</taxon>
        <taxon>Bacillati</taxon>
        <taxon>Actinomycetota</taxon>
        <taxon>Actinomycetes</taxon>
        <taxon>Mycobacteriales</taxon>
        <taxon>Nocardiaceae</taxon>
        <taxon>Antrihabitans</taxon>
    </lineage>
</organism>
<accession>A0ABW7JMP6</accession>
<evidence type="ECO:0000313" key="3">
    <source>
        <dbReference type="Proteomes" id="UP001609175"/>
    </source>
</evidence>
<sequence>MNPPAGTRTPDSTRSSLPVDAGRQDGTLHNPDPTRILAIDPGNTESGWVLIDPTDCQPIEFGKTENSKLRQLILCDSPLVDADLVVIEMVASYGMAVGKDVFGTCVWIGKFAEAVRGNWYPFIEPKLVYRRDIKLHHCHNPRAKDANITQALVDRFAPGEPNRGKGTKAAPGWFYGFKADIWQAYALAVYIADTRSSNA</sequence>
<dbReference type="RefSeq" id="WP_395114969.1">
    <property type="nucleotide sequence ID" value="NZ_JBIMSO010000051.1"/>
</dbReference>
<protein>
    <submittedName>
        <fullName evidence="2">Uncharacterized protein</fullName>
    </submittedName>
</protein>
<feature type="region of interest" description="Disordered" evidence="1">
    <location>
        <begin position="1"/>
        <end position="33"/>
    </location>
</feature>
<reference evidence="2 3" key="1">
    <citation type="submission" date="2024-10" db="EMBL/GenBank/DDBJ databases">
        <authorList>
            <person name="Riesco R."/>
        </authorList>
    </citation>
    <scope>NUCLEOTIDE SEQUENCE [LARGE SCALE GENOMIC DNA]</scope>
    <source>
        <strain evidence="2 3">NCIMB 15449</strain>
    </source>
</reference>